<dbReference type="Pfam" id="PF00112">
    <property type="entry name" value="Peptidase_C1"/>
    <property type="match status" value="1"/>
</dbReference>
<accession>A0A3L6RNQ8</accession>
<evidence type="ECO:0000313" key="6">
    <source>
        <dbReference type="Proteomes" id="UP000275267"/>
    </source>
</evidence>
<dbReference type="InterPro" id="IPR038765">
    <property type="entry name" value="Papain-like_cys_pep_sf"/>
</dbReference>
<keyword evidence="2" id="KW-1015">Disulfide bond</keyword>
<dbReference type="InterPro" id="IPR039417">
    <property type="entry name" value="Peptidase_C1A_papain-like"/>
</dbReference>
<dbReference type="Gene3D" id="3.90.70.10">
    <property type="entry name" value="Cysteine proteinases"/>
    <property type="match status" value="1"/>
</dbReference>
<dbReference type="InterPro" id="IPR013128">
    <property type="entry name" value="Peptidase_C1A"/>
</dbReference>
<evidence type="ECO:0000313" key="5">
    <source>
        <dbReference type="EMBL" id="RLN07368.1"/>
    </source>
</evidence>
<dbReference type="SUPFAM" id="SSF54001">
    <property type="entry name" value="Cysteine proteinases"/>
    <property type="match status" value="1"/>
</dbReference>
<feature type="signal peptide" evidence="3">
    <location>
        <begin position="1"/>
        <end position="26"/>
    </location>
</feature>
<keyword evidence="6" id="KW-1185">Reference proteome</keyword>
<feature type="domain" description="Peptidase C1A papain C-terminal" evidence="4">
    <location>
        <begin position="109"/>
        <end position="330"/>
    </location>
</feature>
<keyword evidence="3" id="KW-0732">Signal</keyword>
<dbReference type="PRINTS" id="PR00705">
    <property type="entry name" value="PAPAIN"/>
</dbReference>
<dbReference type="AlphaFoldDB" id="A0A3L6RNQ8"/>
<dbReference type="Proteomes" id="UP000275267">
    <property type="component" value="Unassembled WGS sequence"/>
</dbReference>
<evidence type="ECO:0000256" key="3">
    <source>
        <dbReference type="SAM" id="SignalP"/>
    </source>
</evidence>
<proteinExistence type="inferred from homology"/>
<dbReference type="OrthoDB" id="692865at2759"/>
<evidence type="ECO:0000256" key="1">
    <source>
        <dbReference type="ARBA" id="ARBA00008455"/>
    </source>
</evidence>
<dbReference type="CDD" id="cd02248">
    <property type="entry name" value="Peptidase_C1A"/>
    <property type="match status" value="1"/>
</dbReference>
<dbReference type="PANTHER" id="PTHR12411">
    <property type="entry name" value="CYSTEINE PROTEASE FAMILY C1-RELATED"/>
    <property type="match status" value="1"/>
</dbReference>
<comment type="caution">
    <text evidence="5">The sequence shown here is derived from an EMBL/GenBank/DDBJ whole genome shotgun (WGS) entry which is preliminary data.</text>
</comment>
<gene>
    <name evidence="5" type="ORF">C2845_PM11G10540</name>
</gene>
<protein>
    <recommendedName>
        <fullName evidence="4">Peptidase C1A papain C-terminal domain-containing protein</fullName>
    </recommendedName>
</protein>
<dbReference type="STRING" id="4540.A0A3L6RNQ8"/>
<name>A0A3L6RNQ8_PANMI</name>
<organism evidence="5 6">
    <name type="scientific">Panicum miliaceum</name>
    <name type="common">Proso millet</name>
    <name type="synonym">Broomcorn millet</name>
    <dbReference type="NCBI Taxonomy" id="4540"/>
    <lineage>
        <taxon>Eukaryota</taxon>
        <taxon>Viridiplantae</taxon>
        <taxon>Streptophyta</taxon>
        <taxon>Embryophyta</taxon>
        <taxon>Tracheophyta</taxon>
        <taxon>Spermatophyta</taxon>
        <taxon>Magnoliopsida</taxon>
        <taxon>Liliopsida</taxon>
        <taxon>Poales</taxon>
        <taxon>Poaceae</taxon>
        <taxon>PACMAD clade</taxon>
        <taxon>Panicoideae</taxon>
        <taxon>Panicodae</taxon>
        <taxon>Paniceae</taxon>
        <taxon>Panicinae</taxon>
        <taxon>Panicum</taxon>
        <taxon>Panicum sect. Panicum</taxon>
    </lineage>
</organism>
<dbReference type="GO" id="GO:0006508">
    <property type="term" value="P:proteolysis"/>
    <property type="evidence" value="ECO:0007669"/>
    <property type="project" value="InterPro"/>
</dbReference>
<dbReference type="SMART" id="SM00645">
    <property type="entry name" value="Pept_C1"/>
    <property type="match status" value="1"/>
</dbReference>
<dbReference type="InterPro" id="IPR025661">
    <property type="entry name" value="Pept_asp_AS"/>
</dbReference>
<evidence type="ECO:0000259" key="4">
    <source>
        <dbReference type="SMART" id="SM00645"/>
    </source>
</evidence>
<dbReference type="PROSITE" id="PS00640">
    <property type="entry name" value="THIOL_PROTEASE_ASN"/>
    <property type="match status" value="1"/>
</dbReference>
<dbReference type="EMBL" id="PQIB02000007">
    <property type="protein sequence ID" value="RLN07368.1"/>
    <property type="molecule type" value="Genomic_DNA"/>
</dbReference>
<dbReference type="GO" id="GO:0008234">
    <property type="term" value="F:cysteine-type peptidase activity"/>
    <property type="evidence" value="ECO:0007669"/>
    <property type="project" value="InterPro"/>
</dbReference>
<reference evidence="6" key="1">
    <citation type="journal article" date="2019" name="Nat. Commun.">
        <title>The genome of broomcorn millet.</title>
        <authorList>
            <person name="Zou C."/>
            <person name="Miki D."/>
            <person name="Li D."/>
            <person name="Tang Q."/>
            <person name="Xiao L."/>
            <person name="Rajput S."/>
            <person name="Deng P."/>
            <person name="Jia W."/>
            <person name="Huang R."/>
            <person name="Zhang M."/>
            <person name="Sun Y."/>
            <person name="Hu J."/>
            <person name="Fu X."/>
            <person name="Schnable P.S."/>
            <person name="Li F."/>
            <person name="Zhang H."/>
            <person name="Feng B."/>
            <person name="Zhu X."/>
            <person name="Liu R."/>
            <person name="Schnable J.C."/>
            <person name="Zhu J.-K."/>
            <person name="Zhang H."/>
        </authorList>
    </citation>
    <scope>NUCLEOTIDE SEQUENCE [LARGE SCALE GENOMIC DNA]</scope>
</reference>
<dbReference type="InterPro" id="IPR000668">
    <property type="entry name" value="Peptidase_C1A_C"/>
</dbReference>
<comment type="similarity">
    <text evidence="1">Belongs to the peptidase C1 family.</text>
</comment>
<feature type="chain" id="PRO_5018568002" description="Peptidase C1A papain C-terminal domain-containing protein" evidence="3">
    <location>
        <begin position="27"/>
        <end position="333"/>
    </location>
</feature>
<evidence type="ECO:0000256" key="2">
    <source>
        <dbReference type="ARBA" id="ARBA00023157"/>
    </source>
</evidence>
<sequence length="333" mass="35565">MASRAALLMAAMATVVVMALAPAAMAMQFSRADLASEKATLALYKRWSAQYSVVREASDRARRFMGINVFGDMTSEEVAEIYNCAAIPPTTRSPTFFTPGVVAAPSLPIPDAVDWRQMGYDLRPPAVTSVKDQGPSCGSCWAFAAAASVEGIHSIKAKTLVTLSEQQLVDCDTTSNGCRYGWGDRALSYVARNGGLAPDSAYPYKARQGPCQKVFGPLIPIDGHAGVPPYSELELRAAVARQPVVVSVEATGEDLKRYPGGVFRGTCGSGIDHQVTAVGYGTTETGEAFWLLKNSWGTTWGEGGFMRMARDVGGKGDGLCGIHKLAFYPTRRT</sequence>